<dbReference type="PANTHER" id="PTHR31272">
    <property type="entry name" value="CYTOCHROME C-TYPE BIOGENESIS PROTEIN HI_1454-RELATED"/>
    <property type="match status" value="1"/>
</dbReference>
<feature type="domain" description="Cytochrome C biogenesis protein transmembrane" evidence="7">
    <location>
        <begin position="7"/>
        <end position="225"/>
    </location>
</feature>
<dbReference type="InterPro" id="IPR051790">
    <property type="entry name" value="Cytochrome_c-biogenesis_DsbD"/>
</dbReference>
<evidence type="ECO:0000256" key="3">
    <source>
        <dbReference type="ARBA" id="ARBA00022692"/>
    </source>
</evidence>
<protein>
    <submittedName>
        <fullName evidence="8">Cytochrome c biogenesis protein CcdA</fullName>
    </submittedName>
</protein>
<feature type="transmembrane region" description="Helical" evidence="6">
    <location>
        <begin position="56"/>
        <end position="78"/>
    </location>
</feature>
<evidence type="ECO:0000256" key="4">
    <source>
        <dbReference type="ARBA" id="ARBA00022989"/>
    </source>
</evidence>
<keyword evidence="4 6" id="KW-1133">Transmembrane helix</keyword>
<proteinExistence type="inferred from homology"/>
<dbReference type="Pfam" id="PF02683">
    <property type="entry name" value="DsbD_TM"/>
    <property type="match status" value="1"/>
</dbReference>
<feature type="transmembrane region" description="Helical" evidence="6">
    <location>
        <begin position="173"/>
        <end position="195"/>
    </location>
</feature>
<accession>A0ABU9DMF7</accession>
<feature type="transmembrane region" description="Helical" evidence="6">
    <location>
        <begin position="131"/>
        <end position="161"/>
    </location>
</feature>
<comment type="similarity">
    <text evidence="2">Belongs to the DsbD family.</text>
</comment>
<feature type="transmembrane region" description="Helical" evidence="6">
    <location>
        <begin position="90"/>
        <end position="110"/>
    </location>
</feature>
<gene>
    <name evidence="8" type="ORF">WMW72_19220</name>
</gene>
<evidence type="ECO:0000256" key="6">
    <source>
        <dbReference type="SAM" id="Phobius"/>
    </source>
</evidence>
<reference evidence="8 9" key="1">
    <citation type="submission" date="2024-04" db="EMBL/GenBank/DDBJ databases">
        <title>draft genome sequnece of Paenibacillus filicis.</title>
        <authorList>
            <person name="Kim D.-U."/>
        </authorList>
    </citation>
    <scope>NUCLEOTIDE SEQUENCE [LARGE SCALE GENOMIC DNA]</scope>
    <source>
        <strain evidence="8 9">KACC14197</strain>
    </source>
</reference>
<evidence type="ECO:0000313" key="8">
    <source>
        <dbReference type="EMBL" id="MEK8130040.1"/>
    </source>
</evidence>
<evidence type="ECO:0000313" key="9">
    <source>
        <dbReference type="Proteomes" id="UP001469365"/>
    </source>
</evidence>
<name>A0ABU9DMF7_9BACL</name>
<dbReference type="EMBL" id="JBBPCC010000012">
    <property type="protein sequence ID" value="MEK8130040.1"/>
    <property type="molecule type" value="Genomic_DNA"/>
</dbReference>
<organism evidence="8 9">
    <name type="scientific">Paenibacillus filicis</name>
    <dbReference type="NCBI Taxonomy" id="669464"/>
    <lineage>
        <taxon>Bacteria</taxon>
        <taxon>Bacillati</taxon>
        <taxon>Bacillota</taxon>
        <taxon>Bacilli</taxon>
        <taxon>Bacillales</taxon>
        <taxon>Paenibacillaceae</taxon>
        <taxon>Paenibacillus</taxon>
    </lineage>
</organism>
<comment type="subcellular location">
    <subcellularLocation>
        <location evidence="1">Membrane</location>
        <topology evidence="1">Multi-pass membrane protein</topology>
    </subcellularLocation>
</comment>
<feature type="transmembrane region" description="Helical" evidence="6">
    <location>
        <begin position="6"/>
        <end position="35"/>
    </location>
</feature>
<keyword evidence="3 6" id="KW-0812">Transmembrane</keyword>
<keyword evidence="9" id="KW-1185">Reference proteome</keyword>
<dbReference type="Proteomes" id="UP001469365">
    <property type="component" value="Unassembled WGS sequence"/>
</dbReference>
<dbReference type="RefSeq" id="WP_341417166.1">
    <property type="nucleotide sequence ID" value="NZ_JBBPCC010000012.1"/>
</dbReference>
<comment type="caution">
    <text evidence="8">The sequence shown here is derived from an EMBL/GenBank/DDBJ whole genome shotgun (WGS) entry which is preliminary data.</text>
</comment>
<evidence type="ECO:0000256" key="5">
    <source>
        <dbReference type="ARBA" id="ARBA00023136"/>
    </source>
</evidence>
<feature type="transmembrane region" description="Helical" evidence="6">
    <location>
        <begin position="207"/>
        <end position="225"/>
    </location>
</feature>
<dbReference type="PANTHER" id="PTHR31272:SF4">
    <property type="entry name" value="CYTOCHROME C-TYPE BIOGENESIS PROTEIN HI_1454-RELATED"/>
    <property type="match status" value="1"/>
</dbReference>
<evidence type="ECO:0000256" key="2">
    <source>
        <dbReference type="ARBA" id="ARBA00006143"/>
    </source>
</evidence>
<sequence length="237" mass="25292">MTESIYAGSVFAAGVLSFFSPCILPLLPVYLAYLGSAEQGGCTGSRTFGGMKLSPVLVGRTLIFMLGLSTVFVLLGFGAGSLGGVVSSSLFMTVCGGIVVLFGLYQTGLFKLQALEREKRVTVDLQHRRGLWGAFLLGFTFSFGWTPCIGPVLAAVISLSATGGSAAQGASYMLIYTLGLAIPFLVMALFSEALLTRVRHMYKYMKTLKIVSGAVLILMGLLLITNKLNMITAYFQF</sequence>
<evidence type="ECO:0000259" key="7">
    <source>
        <dbReference type="Pfam" id="PF02683"/>
    </source>
</evidence>
<dbReference type="InterPro" id="IPR003834">
    <property type="entry name" value="Cyt_c_assmbl_TM_dom"/>
</dbReference>
<evidence type="ECO:0000256" key="1">
    <source>
        <dbReference type="ARBA" id="ARBA00004141"/>
    </source>
</evidence>
<keyword evidence="5 6" id="KW-0472">Membrane</keyword>